<evidence type="ECO:0000313" key="18">
    <source>
        <dbReference type="EMBL" id="MDR8434687.1"/>
    </source>
</evidence>
<comment type="subcellular location">
    <subcellularLocation>
        <location evidence="2">Cytoplasm</location>
    </subcellularLocation>
</comment>
<proteinExistence type="inferred from homology"/>
<evidence type="ECO:0000256" key="14">
    <source>
        <dbReference type="ARBA" id="ARBA00023146"/>
    </source>
</evidence>
<evidence type="ECO:0000256" key="9">
    <source>
        <dbReference type="ARBA" id="ARBA00022723"/>
    </source>
</evidence>
<dbReference type="SMART" id="SM00874">
    <property type="entry name" value="B5"/>
    <property type="match status" value="1"/>
</dbReference>
<evidence type="ECO:0000256" key="7">
    <source>
        <dbReference type="ARBA" id="ARBA00022490"/>
    </source>
</evidence>
<keyword evidence="11" id="KW-0067">ATP-binding</keyword>
<keyword evidence="7" id="KW-0963">Cytoplasm</keyword>
<dbReference type="InterPro" id="IPR045060">
    <property type="entry name" value="Phe-tRNA-ligase_IIc_bsu"/>
</dbReference>
<dbReference type="SUPFAM" id="SSF46955">
    <property type="entry name" value="Putative DNA-binding domain"/>
    <property type="match status" value="1"/>
</dbReference>
<keyword evidence="14" id="KW-0030">Aminoacyl-tRNA synthetase</keyword>
<evidence type="ECO:0000256" key="6">
    <source>
        <dbReference type="ARBA" id="ARBA00017032"/>
    </source>
</evidence>
<dbReference type="GO" id="GO:0005524">
    <property type="term" value="F:ATP binding"/>
    <property type="evidence" value="ECO:0007669"/>
    <property type="project" value="UniProtKB-KW"/>
</dbReference>
<evidence type="ECO:0000256" key="5">
    <source>
        <dbReference type="ARBA" id="ARBA00012814"/>
    </source>
</evidence>
<comment type="subunit">
    <text evidence="4">Tetramer of two alpha and two beta subunits.</text>
</comment>
<evidence type="ECO:0000256" key="11">
    <source>
        <dbReference type="ARBA" id="ARBA00022840"/>
    </source>
</evidence>
<dbReference type="GO" id="GO:0046872">
    <property type="term" value="F:metal ion binding"/>
    <property type="evidence" value="ECO:0007669"/>
    <property type="project" value="UniProtKB-KW"/>
</dbReference>
<dbReference type="EC" id="6.1.1.20" evidence="5"/>
<keyword evidence="10" id="KW-0547">Nucleotide-binding</keyword>
<comment type="caution">
    <text evidence="18">The sequence shown here is derived from an EMBL/GenBank/DDBJ whole genome shotgun (WGS) entry which is preliminary data.</text>
</comment>
<dbReference type="EMBL" id="VMAF01001698">
    <property type="protein sequence ID" value="MDR8434687.1"/>
    <property type="molecule type" value="Genomic_DNA"/>
</dbReference>
<dbReference type="PANTHER" id="PTHR10947:SF0">
    <property type="entry name" value="PHENYLALANINE--TRNA LIGASE BETA SUBUNIT"/>
    <property type="match status" value="1"/>
</dbReference>
<evidence type="ECO:0000256" key="4">
    <source>
        <dbReference type="ARBA" id="ARBA00011209"/>
    </source>
</evidence>
<evidence type="ECO:0000256" key="2">
    <source>
        <dbReference type="ARBA" id="ARBA00004496"/>
    </source>
</evidence>
<organism evidence="18">
    <name type="scientific">Acinetobacter baumannii</name>
    <dbReference type="NCBI Taxonomy" id="470"/>
    <lineage>
        <taxon>Bacteria</taxon>
        <taxon>Pseudomonadati</taxon>
        <taxon>Pseudomonadota</taxon>
        <taxon>Gammaproteobacteria</taxon>
        <taxon>Moraxellales</taxon>
        <taxon>Moraxellaceae</taxon>
        <taxon>Acinetobacter</taxon>
        <taxon>Acinetobacter calcoaceticus/baumannii complex</taxon>
    </lineage>
</organism>
<comment type="similarity">
    <text evidence="3">Belongs to the phenylalanyl-tRNA synthetase beta subunit family. Type 1 subfamily.</text>
</comment>
<evidence type="ECO:0000259" key="17">
    <source>
        <dbReference type="PROSITE" id="PS51483"/>
    </source>
</evidence>
<sequence length="77" mass="8778">LPTRATITLRRSKLDRLIGHHIADAQVTDILQRLGCEVTVGEGEWQAVAPSWRFDMEIEEDLVEEVARVYGYNNIPD</sequence>
<gene>
    <name evidence="18" type="ORF">FPK63_27000</name>
</gene>
<dbReference type="Pfam" id="PF03484">
    <property type="entry name" value="B5"/>
    <property type="match status" value="1"/>
</dbReference>
<dbReference type="GO" id="GO:0006412">
    <property type="term" value="P:translation"/>
    <property type="evidence" value="ECO:0007669"/>
    <property type="project" value="UniProtKB-KW"/>
</dbReference>
<keyword evidence="12" id="KW-0460">Magnesium</keyword>
<dbReference type="InterPro" id="IPR005147">
    <property type="entry name" value="tRNA_synthase_B5-dom"/>
</dbReference>
<comment type="cofactor">
    <cofactor evidence="1">
        <name>Mg(2+)</name>
        <dbReference type="ChEBI" id="CHEBI:18420"/>
    </cofactor>
</comment>
<evidence type="ECO:0000256" key="12">
    <source>
        <dbReference type="ARBA" id="ARBA00022842"/>
    </source>
</evidence>
<dbReference type="Gene3D" id="3.30.56.10">
    <property type="match status" value="1"/>
</dbReference>
<evidence type="ECO:0000256" key="16">
    <source>
        <dbReference type="ARBA" id="ARBA00049255"/>
    </source>
</evidence>
<comment type="catalytic activity">
    <reaction evidence="16">
        <text>tRNA(Phe) + L-phenylalanine + ATP = L-phenylalanyl-tRNA(Phe) + AMP + diphosphate + H(+)</text>
        <dbReference type="Rhea" id="RHEA:19413"/>
        <dbReference type="Rhea" id="RHEA-COMP:9668"/>
        <dbReference type="Rhea" id="RHEA-COMP:9699"/>
        <dbReference type="ChEBI" id="CHEBI:15378"/>
        <dbReference type="ChEBI" id="CHEBI:30616"/>
        <dbReference type="ChEBI" id="CHEBI:33019"/>
        <dbReference type="ChEBI" id="CHEBI:58095"/>
        <dbReference type="ChEBI" id="CHEBI:78442"/>
        <dbReference type="ChEBI" id="CHEBI:78531"/>
        <dbReference type="ChEBI" id="CHEBI:456215"/>
        <dbReference type="EC" id="6.1.1.20"/>
    </reaction>
</comment>
<dbReference type="GO" id="GO:0004826">
    <property type="term" value="F:phenylalanine-tRNA ligase activity"/>
    <property type="evidence" value="ECO:0007669"/>
    <property type="project" value="UniProtKB-EC"/>
</dbReference>
<protein>
    <recommendedName>
        <fullName evidence="6">Phenylalanine--tRNA ligase beta subunit</fullName>
        <ecNumber evidence="5">6.1.1.20</ecNumber>
    </recommendedName>
    <alternativeName>
        <fullName evidence="15">Phenylalanyl-tRNA synthetase beta subunit</fullName>
    </alternativeName>
</protein>
<evidence type="ECO:0000256" key="1">
    <source>
        <dbReference type="ARBA" id="ARBA00001946"/>
    </source>
</evidence>
<feature type="domain" description="B5" evidence="17">
    <location>
        <begin position="2"/>
        <end position="77"/>
    </location>
</feature>
<dbReference type="FunFam" id="3.30.56.10:FF:000002">
    <property type="entry name" value="Phenylalanine--tRNA ligase beta subunit"/>
    <property type="match status" value="1"/>
</dbReference>
<keyword evidence="13" id="KW-0648">Protein biosynthesis</keyword>
<reference evidence="18" key="1">
    <citation type="submission" date="2019-07" db="EMBL/GenBank/DDBJ databases">
        <title>Biological characteristics of mucoid Acinetobacter baumannii from a general hospital in China.</title>
        <authorList>
            <person name="Hua X."/>
            <person name="Yu Y."/>
        </authorList>
    </citation>
    <scope>NUCLEOTIDE SEQUENCE</scope>
    <source>
        <strain evidence="18">N8</strain>
    </source>
</reference>
<feature type="non-terminal residue" evidence="18">
    <location>
        <position position="1"/>
    </location>
</feature>
<keyword evidence="9" id="KW-0479">Metal-binding</keyword>
<keyword evidence="8" id="KW-0436">Ligase</keyword>
<accession>A0ABD5DXG3</accession>
<dbReference type="AlphaFoldDB" id="A0ABD5DXG3"/>
<dbReference type="PROSITE" id="PS51483">
    <property type="entry name" value="B5"/>
    <property type="match status" value="1"/>
</dbReference>
<evidence type="ECO:0000256" key="10">
    <source>
        <dbReference type="ARBA" id="ARBA00022741"/>
    </source>
</evidence>
<evidence type="ECO:0000256" key="8">
    <source>
        <dbReference type="ARBA" id="ARBA00022598"/>
    </source>
</evidence>
<evidence type="ECO:0000256" key="15">
    <source>
        <dbReference type="ARBA" id="ARBA00033189"/>
    </source>
</evidence>
<name>A0ABD5DXG3_ACIBA</name>
<feature type="non-terminal residue" evidence="18">
    <location>
        <position position="77"/>
    </location>
</feature>
<dbReference type="GO" id="GO:0005737">
    <property type="term" value="C:cytoplasm"/>
    <property type="evidence" value="ECO:0007669"/>
    <property type="project" value="UniProtKB-SubCell"/>
</dbReference>
<evidence type="ECO:0000256" key="13">
    <source>
        <dbReference type="ARBA" id="ARBA00022917"/>
    </source>
</evidence>
<dbReference type="InterPro" id="IPR009061">
    <property type="entry name" value="DNA-bd_dom_put_sf"/>
</dbReference>
<evidence type="ECO:0000256" key="3">
    <source>
        <dbReference type="ARBA" id="ARBA00008653"/>
    </source>
</evidence>
<dbReference type="PANTHER" id="PTHR10947">
    <property type="entry name" value="PHENYLALANYL-TRNA SYNTHETASE BETA CHAIN AND LEUCINE-RICH REPEAT-CONTAINING PROTEIN 47"/>
    <property type="match status" value="1"/>
</dbReference>